<evidence type="ECO:0000256" key="7">
    <source>
        <dbReference type="SAM" id="SignalP"/>
    </source>
</evidence>
<dbReference type="InterPro" id="IPR035874">
    <property type="entry name" value="IDS"/>
</dbReference>
<dbReference type="CDD" id="cd16030">
    <property type="entry name" value="iduronate-2-sulfatase"/>
    <property type="match status" value="1"/>
</dbReference>
<reference evidence="9 10" key="1">
    <citation type="submission" date="2023-04" db="EMBL/GenBank/DDBJ databases">
        <title>A novel bacteria isolated from coastal sediment.</title>
        <authorList>
            <person name="Liu X.-J."/>
            <person name="Du Z.-J."/>
        </authorList>
    </citation>
    <scope>NUCLEOTIDE SEQUENCE [LARGE SCALE GENOMIC DNA]</scope>
    <source>
        <strain evidence="9 10">SDUM461004</strain>
    </source>
</reference>
<evidence type="ECO:0000256" key="3">
    <source>
        <dbReference type="ARBA" id="ARBA00022723"/>
    </source>
</evidence>
<keyword evidence="3" id="KW-0479">Metal-binding</keyword>
<accession>A0ABU1AGN9</accession>
<keyword evidence="6" id="KW-0106">Calcium</keyword>
<evidence type="ECO:0000256" key="6">
    <source>
        <dbReference type="ARBA" id="ARBA00022837"/>
    </source>
</evidence>
<evidence type="ECO:0000313" key="9">
    <source>
        <dbReference type="EMBL" id="MDQ8192936.1"/>
    </source>
</evidence>
<feature type="signal peptide" evidence="7">
    <location>
        <begin position="1"/>
        <end position="22"/>
    </location>
</feature>
<comment type="caution">
    <text evidence="9">The sequence shown here is derived from an EMBL/GenBank/DDBJ whole genome shotgun (WGS) entry which is preliminary data.</text>
</comment>
<proteinExistence type="inferred from homology"/>
<dbReference type="Proteomes" id="UP001243717">
    <property type="component" value="Unassembled WGS sequence"/>
</dbReference>
<comment type="cofactor">
    <cofactor evidence="1">
        <name>Ca(2+)</name>
        <dbReference type="ChEBI" id="CHEBI:29108"/>
    </cofactor>
</comment>
<feature type="chain" id="PRO_5046314169" evidence="7">
    <location>
        <begin position="23"/>
        <end position="482"/>
    </location>
</feature>
<keyword evidence="4 7" id="KW-0732">Signal</keyword>
<dbReference type="Gene3D" id="3.40.720.10">
    <property type="entry name" value="Alkaline Phosphatase, subunit A"/>
    <property type="match status" value="1"/>
</dbReference>
<evidence type="ECO:0000256" key="5">
    <source>
        <dbReference type="ARBA" id="ARBA00022801"/>
    </source>
</evidence>
<evidence type="ECO:0000256" key="1">
    <source>
        <dbReference type="ARBA" id="ARBA00001913"/>
    </source>
</evidence>
<dbReference type="InterPro" id="IPR017850">
    <property type="entry name" value="Alkaline_phosphatase_core_sf"/>
</dbReference>
<dbReference type="EMBL" id="JARXIC010000001">
    <property type="protein sequence ID" value="MDQ8192936.1"/>
    <property type="molecule type" value="Genomic_DNA"/>
</dbReference>
<evidence type="ECO:0000256" key="2">
    <source>
        <dbReference type="ARBA" id="ARBA00008779"/>
    </source>
</evidence>
<dbReference type="SUPFAM" id="SSF53649">
    <property type="entry name" value="Alkaline phosphatase-like"/>
    <property type="match status" value="1"/>
</dbReference>
<feature type="domain" description="Sulfatase N-terminal" evidence="8">
    <location>
        <begin position="25"/>
        <end position="368"/>
    </location>
</feature>
<name>A0ABU1AGN9_9BACT</name>
<dbReference type="InterPro" id="IPR000917">
    <property type="entry name" value="Sulfatase_N"/>
</dbReference>
<protein>
    <submittedName>
        <fullName evidence="9">Sulfatase</fullName>
    </submittedName>
</protein>
<keyword evidence="10" id="KW-1185">Reference proteome</keyword>
<gene>
    <name evidence="9" type="ORF">QEH59_00765</name>
</gene>
<dbReference type="RefSeq" id="WP_308983444.1">
    <property type="nucleotide sequence ID" value="NZ_JARXIC010000001.1"/>
</dbReference>
<evidence type="ECO:0000313" key="10">
    <source>
        <dbReference type="Proteomes" id="UP001243717"/>
    </source>
</evidence>
<sequence length="482" mass="55481">MKYLNIKYLLLGLFCLNLASYAKRPNVVLITIDDLNDWASCMGAYPDARTPNIDRLADSGLLFMNAYCTTAQCGPSRTAMLTGLDANTTGLYRNEDYWKVRFPGLQSMPMLFGKAGYAVYGTGKVFHGNTQKQIQEYCFEKDWDEYFVPNDSPTPRINNQPVHPMEDVKPWIDWGGIDTDDSEMFDYNVASYAISKLEANHGDQPFFLAVGFHKPHAEWFVPQKYFDARPLEEITLPLYKANDLEDLPTGAFKLTPNDPIFQRLNEKGWLNGAIQGYLASVDFMDVQVGRVLDAIEENGHTEDTIVIIWSDHGFHLGEKEHWMKHRLWERSTNTLLMMRVPGKTTAKSVHASPVSSLDIFPTLADLCDLPKRKYRWDGYSLSELLTNPDWKRPKPVLTTQATHNYAVRSERYRYILYEDGGEELYDHLTDPNEWNNLAHDSNYDTIKTELSLHIPDHKIKAPRYQKEFNKRAKELQNLTLLK</sequence>
<comment type="similarity">
    <text evidence="2">Belongs to the sulfatase family.</text>
</comment>
<dbReference type="Pfam" id="PF00884">
    <property type="entry name" value="Sulfatase"/>
    <property type="match status" value="1"/>
</dbReference>
<dbReference type="PANTHER" id="PTHR45953:SF1">
    <property type="entry name" value="IDURONATE 2-SULFATASE"/>
    <property type="match status" value="1"/>
</dbReference>
<organism evidence="9 10">
    <name type="scientific">Thalassobacterium sedimentorum</name>
    <dbReference type="NCBI Taxonomy" id="3041258"/>
    <lineage>
        <taxon>Bacteria</taxon>
        <taxon>Pseudomonadati</taxon>
        <taxon>Verrucomicrobiota</taxon>
        <taxon>Opitutia</taxon>
        <taxon>Puniceicoccales</taxon>
        <taxon>Coraliomargaritaceae</taxon>
        <taxon>Thalassobacterium</taxon>
    </lineage>
</organism>
<dbReference type="PANTHER" id="PTHR45953">
    <property type="entry name" value="IDURONATE 2-SULFATASE"/>
    <property type="match status" value="1"/>
</dbReference>
<evidence type="ECO:0000256" key="4">
    <source>
        <dbReference type="ARBA" id="ARBA00022729"/>
    </source>
</evidence>
<keyword evidence="5" id="KW-0378">Hydrolase</keyword>
<evidence type="ECO:0000259" key="8">
    <source>
        <dbReference type="Pfam" id="PF00884"/>
    </source>
</evidence>